<keyword evidence="8" id="KW-0206">Cytoskeleton</keyword>
<evidence type="ECO:0000256" key="7">
    <source>
        <dbReference type="ARBA" id="ARBA00023054"/>
    </source>
</evidence>
<evidence type="ECO:0000313" key="14">
    <source>
        <dbReference type="RefSeq" id="XP_031428615.1"/>
    </source>
</evidence>
<keyword evidence="7 10" id="KW-0175">Coiled coil</keyword>
<proteinExistence type="inferred from homology"/>
<dbReference type="RefSeq" id="XP_031428615.1">
    <property type="nucleotide sequence ID" value="XM_031572755.2"/>
</dbReference>
<dbReference type="GO" id="GO:0072686">
    <property type="term" value="C:mitotic spindle"/>
    <property type="evidence" value="ECO:0007669"/>
    <property type="project" value="TreeGrafter"/>
</dbReference>
<feature type="coiled-coil region" evidence="10">
    <location>
        <begin position="165"/>
        <end position="192"/>
    </location>
</feature>
<evidence type="ECO:0000256" key="9">
    <source>
        <dbReference type="ARBA" id="ARBA00023306"/>
    </source>
</evidence>
<name>A0A6P8FZ43_CLUHA</name>
<evidence type="ECO:0000256" key="2">
    <source>
        <dbReference type="ARBA" id="ARBA00009645"/>
    </source>
</evidence>
<evidence type="ECO:0000256" key="3">
    <source>
        <dbReference type="ARBA" id="ARBA00022490"/>
    </source>
</evidence>
<gene>
    <name evidence="14" type="primary">LOC105892556</name>
</gene>
<evidence type="ECO:0000259" key="12">
    <source>
        <dbReference type="Pfam" id="PF14932"/>
    </source>
</evidence>
<evidence type="ECO:0000256" key="4">
    <source>
        <dbReference type="ARBA" id="ARBA00022618"/>
    </source>
</evidence>
<feature type="region of interest" description="Disordered" evidence="11">
    <location>
        <begin position="439"/>
        <end position="458"/>
    </location>
</feature>
<dbReference type="GO" id="GO:0005815">
    <property type="term" value="C:microtubule organizing center"/>
    <property type="evidence" value="ECO:0007669"/>
    <property type="project" value="TreeGrafter"/>
</dbReference>
<sequence>MSVCFTMNGARFLEVLSYLGYPEASSLNPSDFDTMFDGTPENKEFMHLFCSLGSQNVLSDEEHQAYHALEVSGKPILTEKVLEQMELLKSSAGPEGEEEEEEPEGRSVEQLQQELEELRRHQRLRQRRLHQLQGLRRARDDHASALADYTQSQIQSEGGEGGDTVKAIARENMATNAALHDLKEEVERLQSLTVMNEGVPEVQQQEKLMEQCAGFSAALLCQLPLHPYLKKVQLTHQCIMDLYKRRSSLLEEQRGVVETKVDEGEGEGEAQHTRREMAKLQTAHMLIHGQLLQARAEEAGAIASKEWLCQQKHPNVKVRNRLQNRQSDKGLYRSPSDSDSDSDSAPAVAKERVCSALWRRTQQLCSALLRGHAHEQGERAQRHALLQEGLLGELLQQKAQLDLLHRTLGTERQGHAHAHAHTRSVARGLREEAVEAADRSKELENLQENTPQPDPILSATEPTVQRLLQVYEAPEKAEGWLAGAADINSVASERRAELQRLGEAEGEAEAERRRLVSGLERDSRRLKRWVEPQPGSGHAASPAPHTSQLCPSSQELTRVVRELEQQSGSLYKHLQEVALELSSKRTQLERSATLRRGRELYTLFHLDPATLIRLVEDQEKRE</sequence>
<keyword evidence="6" id="KW-0498">Mitosis</keyword>
<evidence type="ECO:0000256" key="11">
    <source>
        <dbReference type="SAM" id="MobiDB-lite"/>
    </source>
</evidence>
<dbReference type="GO" id="GO:0070652">
    <property type="term" value="C:HAUS complex"/>
    <property type="evidence" value="ECO:0007669"/>
    <property type="project" value="InterPro"/>
</dbReference>
<dbReference type="PRINTS" id="PR02089">
    <property type="entry name" value="HAUSAUGMINL3"/>
</dbReference>
<dbReference type="AlphaFoldDB" id="A0A6P8FZ43"/>
<keyword evidence="13" id="KW-1185">Reference proteome</keyword>
<keyword evidence="5" id="KW-0493">Microtubule</keyword>
<dbReference type="OrthoDB" id="2159690at2759"/>
<protein>
    <submittedName>
        <fullName evidence="14">HAUS augmin-like complex subunit 3</fullName>
    </submittedName>
</protein>
<keyword evidence="4" id="KW-0132">Cell division</keyword>
<evidence type="ECO:0000256" key="1">
    <source>
        <dbReference type="ARBA" id="ARBA00004186"/>
    </source>
</evidence>
<evidence type="ECO:0000256" key="6">
    <source>
        <dbReference type="ARBA" id="ARBA00022776"/>
    </source>
</evidence>
<keyword evidence="9" id="KW-0131">Cell cycle</keyword>
<dbReference type="GO" id="GO:0031023">
    <property type="term" value="P:microtubule organizing center organization"/>
    <property type="evidence" value="ECO:0007669"/>
    <property type="project" value="TreeGrafter"/>
</dbReference>
<feature type="domain" description="HAUS augmin-like complex subunit 3 N-terminal" evidence="12">
    <location>
        <begin position="35"/>
        <end position="297"/>
    </location>
</feature>
<keyword evidence="3" id="KW-0963">Cytoplasm</keyword>
<evidence type="ECO:0000313" key="13">
    <source>
        <dbReference type="Proteomes" id="UP000515152"/>
    </source>
</evidence>
<dbReference type="Proteomes" id="UP000515152">
    <property type="component" value="Chromosome 8"/>
</dbReference>
<feature type="region of interest" description="Disordered" evidence="11">
    <location>
        <begin position="528"/>
        <end position="552"/>
    </location>
</feature>
<organism evidence="13 14">
    <name type="scientific">Clupea harengus</name>
    <name type="common">Atlantic herring</name>
    <dbReference type="NCBI Taxonomy" id="7950"/>
    <lineage>
        <taxon>Eukaryota</taxon>
        <taxon>Metazoa</taxon>
        <taxon>Chordata</taxon>
        <taxon>Craniata</taxon>
        <taxon>Vertebrata</taxon>
        <taxon>Euteleostomi</taxon>
        <taxon>Actinopterygii</taxon>
        <taxon>Neopterygii</taxon>
        <taxon>Teleostei</taxon>
        <taxon>Clupei</taxon>
        <taxon>Clupeiformes</taxon>
        <taxon>Clupeoidei</taxon>
        <taxon>Clupeidae</taxon>
        <taxon>Clupea</taxon>
    </lineage>
</organism>
<dbReference type="GO" id="GO:0051225">
    <property type="term" value="P:spindle assembly"/>
    <property type="evidence" value="ECO:0007669"/>
    <property type="project" value="InterPro"/>
</dbReference>
<dbReference type="GO" id="GO:0051301">
    <property type="term" value="P:cell division"/>
    <property type="evidence" value="ECO:0007669"/>
    <property type="project" value="UniProtKB-KW"/>
</dbReference>
<dbReference type="PANTHER" id="PTHR19378:SF0">
    <property type="entry name" value="HAUS AUGMIN-LIKE COMPLEX SUBUNIT 3"/>
    <property type="match status" value="1"/>
</dbReference>
<feature type="region of interest" description="Disordered" evidence="11">
    <location>
        <begin position="89"/>
        <end position="111"/>
    </location>
</feature>
<dbReference type="Pfam" id="PF14932">
    <property type="entry name" value="HAUS-augmin3"/>
    <property type="match status" value="1"/>
</dbReference>
<reference evidence="14" key="1">
    <citation type="submission" date="2025-08" db="UniProtKB">
        <authorList>
            <consortium name="RefSeq"/>
        </authorList>
    </citation>
    <scope>IDENTIFICATION</scope>
</reference>
<accession>A0A6P8FZ43</accession>
<dbReference type="GeneID" id="105892556"/>
<dbReference type="KEGG" id="char:105892556"/>
<dbReference type="GO" id="GO:0005874">
    <property type="term" value="C:microtubule"/>
    <property type="evidence" value="ECO:0007669"/>
    <property type="project" value="UniProtKB-KW"/>
</dbReference>
<evidence type="ECO:0000256" key="8">
    <source>
        <dbReference type="ARBA" id="ARBA00023212"/>
    </source>
</evidence>
<comment type="subcellular location">
    <subcellularLocation>
        <location evidence="1">Cytoplasm</location>
        <location evidence="1">Cytoskeleton</location>
        <location evidence="1">Spindle</location>
    </subcellularLocation>
</comment>
<evidence type="ECO:0000256" key="10">
    <source>
        <dbReference type="SAM" id="Coils"/>
    </source>
</evidence>
<comment type="similarity">
    <text evidence="2">Belongs to the HAUS3 family.</text>
</comment>
<dbReference type="InterPro" id="IPR032733">
    <property type="entry name" value="HAUS3_N"/>
</dbReference>
<feature type="region of interest" description="Disordered" evidence="11">
    <location>
        <begin position="318"/>
        <end position="347"/>
    </location>
</feature>
<dbReference type="InterPro" id="IPR026206">
    <property type="entry name" value="HAUS3"/>
</dbReference>
<evidence type="ECO:0000256" key="5">
    <source>
        <dbReference type="ARBA" id="ARBA00022701"/>
    </source>
</evidence>
<dbReference type="PANTHER" id="PTHR19378">
    <property type="entry name" value="GOLGIN- RELATED"/>
    <property type="match status" value="1"/>
</dbReference>